<dbReference type="PANTHER" id="PTHR12784:SF28">
    <property type="entry name" value="PROTEIN SICKIE"/>
    <property type="match status" value="1"/>
</dbReference>
<dbReference type="EMBL" id="JADBJN010000001">
    <property type="protein sequence ID" value="KAG5683217.1"/>
    <property type="molecule type" value="Genomic_DNA"/>
</dbReference>
<feature type="region of interest" description="Disordered" evidence="4">
    <location>
        <begin position="1229"/>
        <end position="1250"/>
    </location>
</feature>
<feature type="domain" description="AAA+ ATPase" evidence="5">
    <location>
        <begin position="927"/>
        <end position="1081"/>
    </location>
</feature>
<feature type="region of interest" description="Disordered" evidence="4">
    <location>
        <begin position="159"/>
        <end position="210"/>
    </location>
</feature>
<feature type="compositionally biased region" description="Polar residues" evidence="4">
    <location>
        <begin position="31"/>
        <end position="40"/>
    </location>
</feature>
<dbReference type="AlphaFoldDB" id="A0A9J6CLV5"/>
<dbReference type="PANTHER" id="PTHR12784">
    <property type="entry name" value="STEERIN"/>
    <property type="match status" value="1"/>
</dbReference>
<dbReference type="InterPro" id="IPR003959">
    <property type="entry name" value="ATPase_AAA_core"/>
</dbReference>
<evidence type="ECO:0000256" key="4">
    <source>
        <dbReference type="SAM" id="MobiDB-lite"/>
    </source>
</evidence>
<feature type="compositionally biased region" description="Low complexity" evidence="4">
    <location>
        <begin position="482"/>
        <end position="504"/>
    </location>
</feature>
<dbReference type="Gene3D" id="3.40.50.300">
    <property type="entry name" value="P-loop containing nucleotide triphosphate hydrolases"/>
    <property type="match status" value="1"/>
</dbReference>
<dbReference type="InterPro" id="IPR057568">
    <property type="entry name" value="CortBP2_NAV1-like_AAA_lid"/>
</dbReference>
<keyword evidence="7" id="KW-1185">Reference proteome</keyword>
<dbReference type="GO" id="GO:0022008">
    <property type="term" value="P:neurogenesis"/>
    <property type="evidence" value="ECO:0007669"/>
    <property type="project" value="InterPro"/>
</dbReference>
<dbReference type="SMART" id="SM00382">
    <property type="entry name" value="AAA"/>
    <property type="match status" value="1"/>
</dbReference>
<dbReference type="Proteomes" id="UP001107558">
    <property type="component" value="Chromosome 1"/>
</dbReference>
<evidence type="ECO:0000256" key="2">
    <source>
        <dbReference type="ARBA" id="ARBA00023054"/>
    </source>
</evidence>
<sequence>MPMVQQQSQQVEGYATIRRSKGRSEQKLLRASSSSDENNQQQFEMIEMSPRRQKFDTEIVYAKRNVVFDESSELDEGVINDIDLSDADASSACSTDNLLKRRTFETFKPRNSIESGDDGSDKDLQQSSECFQSLPYDIIMSPLKSPQYINQLNAMRTKVPSNSEHSSKQFPLYSRPDSPKYGKLLYNRSTSPSADSIDNSSSNSSTYSTSNHRTVFKQTAMSQSLHIPHPHNISEEENVILINVNSDGHNNGSLKSTIAQRSNLNYRKSFSHIQANNSNVRWKDDSLEQINKTPLNAMTMTKSLYCPATTTTTTVSQPCTPRRFATLAHPKEKQTLVEASNKSTSSLNEKNCFHWDPILSCKIGSQTTLRTKPPVPWWELAIKKEFRQSCPPLSPQAHVVNAFEQSLQNMTNRLQQLTATTEKKDSEITEMRQTIELLRKQSIQAGLTQAHMQSMGVQANVNGSSSKTLNGSPTKSILNGQQYEQQSTPQQQSQAQQNGNMQRQHSTDSMCSVNSNGSNGSAQEKKKKKGWLRSSFTKAFSRNAKITKTNRQTCQSSDSKSSLPPTPQKSSSSNDHVIGKPPSSPTKSPHRYIPIVENAKPVDAVDVEIHPVVEDLKKQLREKDMVLTDIRLEALTQASQMETLKETVRTMRQEMMNLKQNNDRLQRLVTTRSLAGSDASLGCPASPSGSLERDSRRYSLATDTSGMNRPPLELPQNLDETEEEMDNVPPAPAPDPSSAPLSPTIISDLSPTIDRISMSNEILTTPAEDVADPVDGKKIAIAVFLGQSDAYDRYFDVLNEEDQKYEKCRENGFDIMNSLETIIAYTYISGKTTWQNLDYIVRKTFKDYLSRIDPGTNLGLNTDSITSYHLGEAKRGPEMGFPELLPCGYIIGNVKTLYICLQGVGCLAFDSLIPRSIVHRYINLLTEHRRLILCGPKGTGKSYLAHKLAEFLVAKSNRNPAESIATFNVDNKSSNLQQYLGTIAEQATINNAAEELPLVIILDNLHHASALGDVFSCLLSAGPAAKLPCIIGTMSQATCNTTNLQLHHNFRWVLTANHMEPVKGFLGRFLRRRLFHHELLTSTQQVQMEKVFKWLPSVWLHVNTFLENHSSSDVTIGPQLFLQCPLSEDESQKWFVDLWNHQLAPYLVDAIKEGVQLYGRRGNSWTDPCLYVRETYPWKVTPTTVPTLRQITADDVGLEAGACGNMDSDPLLNMLHMLQQAAASENVDHDNSDCASLDSNFTHESVGTEQ</sequence>
<feature type="region of interest" description="Disordered" evidence="4">
    <location>
        <begin position="1"/>
        <end position="40"/>
    </location>
</feature>
<proteinExistence type="inferred from homology"/>
<reference evidence="6" key="1">
    <citation type="submission" date="2021-03" db="EMBL/GenBank/DDBJ databases">
        <title>Chromosome level genome of the anhydrobiotic midge Polypedilum vanderplanki.</title>
        <authorList>
            <person name="Yoshida Y."/>
            <person name="Kikawada T."/>
            <person name="Gusev O."/>
        </authorList>
    </citation>
    <scope>NUCLEOTIDE SEQUENCE</scope>
    <source>
        <strain evidence="6">NIAS01</strain>
        <tissue evidence="6">Whole body or cell culture</tissue>
    </source>
</reference>
<evidence type="ECO:0000259" key="5">
    <source>
        <dbReference type="SMART" id="SM00382"/>
    </source>
</evidence>
<feature type="compositionally biased region" description="Polar residues" evidence="4">
    <location>
        <begin position="1233"/>
        <end position="1250"/>
    </location>
</feature>
<feature type="region of interest" description="Disordered" evidence="4">
    <location>
        <begin position="482"/>
        <end position="591"/>
    </location>
</feature>
<evidence type="ECO:0000256" key="1">
    <source>
        <dbReference type="ARBA" id="ARBA00006255"/>
    </source>
</evidence>
<feature type="coiled-coil region" evidence="3">
    <location>
        <begin position="641"/>
        <end position="668"/>
    </location>
</feature>
<dbReference type="GO" id="GO:0016887">
    <property type="term" value="F:ATP hydrolysis activity"/>
    <property type="evidence" value="ECO:0007669"/>
    <property type="project" value="InterPro"/>
</dbReference>
<dbReference type="InterPro" id="IPR057126">
    <property type="entry name" value="NAV1-like_ubiquitin-like"/>
</dbReference>
<dbReference type="OrthoDB" id="2161974at2759"/>
<dbReference type="Pfam" id="PF23092">
    <property type="entry name" value="Ubiquitin_6"/>
    <property type="match status" value="1"/>
</dbReference>
<name>A0A9J6CLV5_POLVA</name>
<feature type="region of interest" description="Disordered" evidence="4">
    <location>
        <begin position="677"/>
        <end position="744"/>
    </location>
</feature>
<dbReference type="Pfam" id="PF00004">
    <property type="entry name" value="AAA"/>
    <property type="match status" value="1"/>
</dbReference>
<feature type="compositionally biased region" description="Polar residues" evidence="4">
    <location>
        <begin position="1"/>
        <end position="11"/>
    </location>
</feature>
<feature type="coiled-coil region" evidence="3">
    <location>
        <begin position="400"/>
        <end position="427"/>
    </location>
</feature>
<comment type="similarity">
    <text evidence="1">Belongs to the Nav/unc-53 family.</text>
</comment>
<feature type="compositionally biased region" description="Polar residues" evidence="4">
    <location>
        <begin position="534"/>
        <end position="575"/>
    </location>
</feature>
<dbReference type="Pfam" id="PF25408">
    <property type="entry name" value="AAA_lid_NAV1"/>
    <property type="match status" value="1"/>
</dbReference>
<accession>A0A9J6CLV5</accession>
<dbReference type="FunFam" id="3.40.50.300:FF:001111">
    <property type="entry name" value="neuron navigator 2 isoform X3"/>
    <property type="match status" value="1"/>
</dbReference>
<gene>
    <name evidence="6" type="ORF">PVAND_012512</name>
</gene>
<keyword evidence="2 3" id="KW-0175">Coiled coil</keyword>
<dbReference type="InterPro" id="IPR039041">
    <property type="entry name" value="Nav/unc-53"/>
</dbReference>
<dbReference type="InterPro" id="IPR003593">
    <property type="entry name" value="AAA+_ATPase"/>
</dbReference>
<protein>
    <recommendedName>
        <fullName evidence="5">AAA+ ATPase domain-containing protein</fullName>
    </recommendedName>
</protein>
<dbReference type="SUPFAM" id="SSF52540">
    <property type="entry name" value="P-loop containing nucleoside triphosphate hydrolases"/>
    <property type="match status" value="1"/>
</dbReference>
<feature type="compositionally biased region" description="Polar residues" evidence="4">
    <location>
        <begin position="507"/>
        <end position="522"/>
    </location>
</feature>
<dbReference type="GO" id="GO:0005524">
    <property type="term" value="F:ATP binding"/>
    <property type="evidence" value="ECO:0007669"/>
    <property type="project" value="InterPro"/>
</dbReference>
<evidence type="ECO:0000313" key="6">
    <source>
        <dbReference type="EMBL" id="KAG5683217.1"/>
    </source>
</evidence>
<evidence type="ECO:0000313" key="7">
    <source>
        <dbReference type="Proteomes" id="UP001107558"/>
    </source>
</evidence>
<comment type="caution">
    <text evidence="6">The sequence shown here is derived from an EMBL/GenBank/DDBJ whole genome shotgun (WGS) entry which is preliminary data.</text>
</comment>
<evidence type="ECO:0000256" key="3">
    <source>
        <dbReference type="SAM" id="Coils"/>
    </source>
</evidence>
<dbReference type="InterPro" id="IPR027417">
    <property type="entry name" value="P-loop_NTPase"/>
</dbReference>
<organism evidence="6 7">
    <name type="scientific">Polypedilum vanderplanki</name>
    <name type="common">Sleeping chironomid midge</name>
    <dbReference type="NCBI Taxonomy" id="319348"/>
    <lineage>
        <taxon>Eukaryota</taxon>
        <taxon>Metazoa</taxon>
        <taxon>Ecdysozoa</taxon>
        <taxon>Arthropoda</taxon>
        <taxon>Hexapoda</taxon>
        <taxon>Insecta</taxon>
        <taxon>Pterygota</taxon>
        <taxon>Neoptera</taxon>
        <taxon>Endopterygota</taxon>
        <taxon>Diptera</taxon>
        <taxon>Nematocera</taxon>
        <taxon>Chironomoidea</taxon>
        <taxon>Chironomidae</taxon>
        <taxon>Chironominae</taxon>
        <taxon>Polypedilum</taxon>
        <taxon>Polypedilum</taxon>
    </lineage>
</organism>
<feature type="compositionally biased region" description="Low complexity" evidence="4">
    <location>
        <begin position="189"/>
        <end position="210"/>
    </location>
</feature>